<dbReference type="Gene3D" id="1.20.58.410">
    <property type="entry name" value="Release factor"/>
    <property type="match status" value="1"/>
</dbReference>
<feature type="domain" description="Prokaryotic-type class I peptide chain release factors" evidence="6">
    <location>
        <begin position="246"/>
        <end position="262"/>
    </location>
</feature>
<dbReference type="EMBL" id="PEWD01000059">
    <property type="protein sequence ID" value="PIU68734.1"/>
    <property type="molecule type" value="Genomic_DNA"/>
</dbReference>
<dbReference type="Pfam" id="PF03462">
    <property type="entry name" value="PCRF"/>
    <property type="match status" value="1"/>
</dbReference>
<dbReference type="Gene3D" id="3.30.70.1660">
    <property type="match status" value="1"/>
</dbReference>
<evidence type="ECO:0000256" key="3">
    <source>
        <dbReference type="ARBA" id="ARBA00022917"/>
    </source>
</evidence>
<evidence type="ECO:0000313" key="8">
    <source>
        <dbReference type="Proteomes" id="UP000229916"/>
    </source>
</evidence>
<dbReference type="AlphaFoldDB" id="A0A2M7AMZ7"/>
<evidence type="ECO:0000256" key="1">
    <source>
        <dbReference type="ARBA" id="ARBA00010835"/>
    </source>
</evidence>
<dbReference type="InterPro" id="IPR004374">
    <property type="entry name" value="PrfB"/>
</dbReference>
<feature type="modified residue" description="N5-methylglutamine" evidence="4">
    <location>
        <position position="253"/>
    </location>
</feature>
<organism evidence="7 8">
    <name type="scientific">candidate division WWE3 bacterium CG06_land_8_20_14_3_00_42_16</name>
    <dbReference type="NCBI Taxonomy" id="1975083"/>
    <lineage>
        <taxon>Bacteria</taxon>
        <taxon>Katanobacteria</taxon>
    </lineage>
</organism>
<dbReference type="Gene3D" id="3.30.160.20">
    <property type="match status" value="1"/>
</dbReference>
<dbReference type="PROSITE" id="PS00745">
    <property type="entry name" value="RF_PROK_I"/>
    <property type="match status" value="1"/>
</dbReference>
<comment type="subcellular location">
    <subcellularLocation>
        <location evidence="4">Cytoplasm</location>
    </subcellularLocation>
</comment>
<dbReference type="GO" id="GO:0005737">
    <property type="term" value="C:cytoplasm"/>
    <property type="evidence" value="ECO:0007669"/>
    <property type="project" value="UniProtKB-SubCell"/>
</dbReference>
<evidence type="ECO:0000256" key="4">
    <source>
        <dbReference type="HAMAP-Rule" id="MF_00094"/>
    </source>
</evidence>
<dbReference type="Proteomes" id="UP000229916">
    <property type="component" value="Unassembled WGS sequence"/>
</dbReference>
<gene>
    <name evidence="4" type="primary">prfB</name>
    <name evidence="7" type="ORF">COS81_02815</name>
</gene>
<comment type="PTM">
    <text evidence="4">Methylated by PrmC. Methylation increases the termination efficiency of RF2.</text>
</comment>
<evidence type="ECO:0000256" key="2">
    <source>
        <dbReference type="ARBA" id="ARBA00022481"/>
    </source>
</evidence>
<keyword evidence="2 4" id="KW-0488">Methylation</keyword>
<dbReference type="NCBIfam" id="TIGR00020">
    <property type="entry name" value="prfB"/>
    <property type="match status" value="1"/>
</dbReference>
<dbReference type="InterPro" id="IPR045853">
    <property type="entry name" value="Pep_chain_release_fac_I_sf"/>
</dbReference>
<dbReference type="PANTHER" id="PTHR43116:SF3">
    <property type="entry name" value="CLASS I PEPTIDE CHAIN RELEASE FACTOR"/>
    <property type="match status" value="1"/>
</dbReference>
<dbReference type="GO" id="GO:0016149">
    <property type="term" value="F:translation release factor activity, codon specific"/>
    <property type="evidence" value="ECO:0007669"/>
    <property type="project" value="UniProtKB-UniRule"/>
</dbReference>
<keyword evidence="4" id="KW-0963">Cytoplasm</keyword>
<evidence type="ECO:0000313" key="7">
    <source>
        <dbReference type="EMBL" id="PIU68734.1"/>
    </source>
</evidence>
<dbReference type="SUPFAM" id="SSF75620">
    <property type="entry name" value="Release factor"/>
    <property type="match status" value="1"/>
</dbReference>
<keyword evidence="3 4" id="KW-0648">Protein biosynthesis</keyword>
<dbReference type="InterPro" id="IPR000352">
    <property type="entry name" value="Pep_chain_release_fac_I"/>
</dbReference>
<evidence type="ECO:0000259" key="6">
    <source>
        <dbReference type="PROSITE" id="PS00745"/>
    </source>
</evidence>
<sequence length="366" mass="42461">MEELKDKLKNLQERFEKLQTQFNPDRKNQEILELEAKTLKANFWQDQNEAREITQKIANLKDRADQFQSLGKRLDDSLAMIELFDDSAKEEERISLEREILADVYKIEKELNQLELTLFLSGQYDQNDAILMLHAGQGGTEACDWVEMLYRMYFRFAEKRKWKVDVLDEKKGEEAGIKSISLEILGHFAYGYLKREAGVHRLVRISPFNAQNLRQTSFALVEVIPVIKESDEIKLSDDDIEFSAFRASGHGGQNVNKVSTAVRLKHIPSGITVECQVERYQAQNRERAEKILLSKLAAQEEEKRRAQEAKLKGVYKTPGWGNQIRSYVLYPYQMVKDLRTEHEESDPKVVLDGNLDGFIEEELKKI</sequence>
<proteinExistence type="inferred from homology"/>
<comment type="function">
    <text evidence="4">Peptide chain release factor 2 directs the termination of translation in response to the peptide chain termination codons UGA and UAA.</text>
</comment>
<evidence type="ECO:0000256" key="5">
    <source>
        <dbReference type="NCBIfam" id="TIGR00020"/>
    </source>
</evidence>
<dbReference type="PANTHER" id="PTHR43116">
    <property type="entry name" value="PEPTIDE CHAIN RELEASE FACTOR 2"/>
    <property type="match status" value="1"/>
</dbReference>
<accession>A0A2M7AMZ7</accession>
<comment type="caution">
    <text evidence="7">The sequence shown here is derived from an EMBL/GenBank/DDBJ whole genome shotgun (WGS) entry which is preliminary data.</text>
</comment>
<dbReference type="Pfam" id="PF00472">
    <property type="entry name" value="RF-1"/>
    <property type="match status" value="1"/>
</dbReference>
<name>A0A2M7AMZ7_UNCKA</name>
<protein>
    <recommendedName>
        <fullName evidence="4 5">Peptide chain release factor 2</fullName>
        <shortName evidence="4">RF-2</shortName>
    </recommendedName>
</protein>
<dbReference type="HAMAP" id="MF_00094">
    <property type="entry name" value="Rel_fac_2"/>
    <property type="match status" value="1"/>
</dbReference>
<dbReference type="SMART" id="SM00937">
    <property type="entry name" value="PCRF"/>
    <property type="match status" value="1"/>
</dbReference>
<comment type="similarity">
    <text evidence="1 4">Belongs to the prokaryotic/mitochondrial release factor family.</text>
</comment>
<reference evidence="8" key="1">
    <citation type="submission" date="2017-09" db="EMBL/GenBank/DDBJ databases">
        <title>Depth-based differentiation of microbial function through sediment-hosted aquifers and enrichment of novel symbionts in the deep terrestrial subsurface.</title>
        <authorList>
            <person name="Probst A.J."/>
            <person name="Ladd B."/>
            <person name="Jarett J.K."/>
            <person name="Geller-Mcgrath D.E."/>
            <person name="Sieber C.M.K."/>
            <person name="Emerson J.B."/>
            <person name="Anantharaman K."/>
            <person name="Thomas B.C."/>
            <person name="Malmstrom R."/>
            <person name="Stieglmeier M."/>
            <person name="Klingl A."/>
            <person name="Woyke T."/>
            <person name="Ryan C.M."/>
            <person name="Banfield J.F."/>
        </authorList>
    </citation>
    <scope>NUCLEOTIDE SEQUENCE [LARGE SCALE GENOMIC DNA]</scope>
</reference>
<dbReference type="InterPro" id="IPR005139">
    <property type="entry name" value="PCRF"/>
</dbReference>